<name>A0A7G5EKA6_9BURK</name>
<keyword evidence="5 8" id="KW-0067">ATP-binding</keyword>
<evidence type="ECO:0000256" key="5">
    <source>
        <dbReference type="ARBA" id="ARBA00022840"/>
    </source>
</evidence>
<feature type="compositionally biased region" description="Polar residues" evidence="6">
    <location>
        <begin position="1"/>
        <end position="19"/>
    </location>
</feature>
<feature type="domain" description="ABC transporter" evidence="7">
    <location>
        <begin position="33"/>
        <end position="265"/>
    </location>
</feature>
<sequence length="286" mass="31624">MSYATQAIASQQPPSSLQPKNAAASAPQADAAIEFDKVSLRFIAPDGTATLALRNFSMSVAKGEFIAIVGPTGSGKSTTLNLITSLLQPTVGEVRVMGKKVEQIDPRIGFVFQADAVFPWKSVRDNVAAGPIFRGTPRAQALKLADEWIHRVGLANFGNHYPHQLSGGMRKRVALAQTFINQPEILLMDEPFSALDMQTRTLMQDELLRLWSASGGSVVFVTHDLEEAIALADRVFVLTARPATLKRVYEIDLPRPRVMSEVRYDPQFIDLSKRIWDDLREEVHIQ</sequence>
<evidence type="ECO:0000256" key="6">
    <source>
        <dbReference type="SAM" id="MobiDB-lite"/>
    </source>
</evidence>
<organism evidence="8 9">
    <name type="scientific">Comamonas piscis</name>
    <dbReference type="NCBI Taxonomy" id="1562974"/>
    <lineage>
        <taxon>Bacteria</taxon>
        <taxon>Pseudomonadati</taxon>
        <taxon>Pseudomonadota</taxon>
        <taxon>Betaproteobacteria</taxon>
        <taxon>Burkholderiales</taxon>
        <taxon>Comamonadaceae</taxon>
        <taxon>Comamonas</taxon>
    </lineage>
</organism>
<evidence type="ECO:0000313" key="8">
    <source>
        <dbReference type="EMBL" id="QMV74431.1"/>
    </source>
</evidence>
<evidence type="ECO:0000256" key="3">
    <source>
        <dbReference type="ARBA" id="ARBA00022475"/>
    </source>
</evidence>
<dbReference type="Gene3D" id="3.40.50.300">
    <property type="entry name" value="P-loop containing nucleotide triphosphate hydrolases"/>
    <property type="match status" value="1"/>
</dbReference>
<dbReference type="RefSeq" id="WP_182324085.1">
    <property type="nucleotide sequence ID" value="NZ_CP058554.1"/>
</dbReference>
<dbReference type="AlphaFoldDB" id="A0A7G5EKA6"/>
<dbReference type="PANTHER" id="PTHR42788">
    <property type="entry name" value="TAURINE IMPORT ATP-BINDING PROTEIN-RELATED"/>
    <property type="match status" value="1"/>
</dbReference>
<dbReference type="GO" id="GO:0005524">
    <property type="term" value="F:ATP binding"/>
    <property type="evidence" value="ECO:0007669"/>
    <property type="project" value="UniProtKB-KW"/>
</dbReference>
<keyword evidence="2" id="KW-0813">Transport</keyword>
<dbReference type="EMBL" id="CP058554">
    <property type="protein sequence ID" value="QMV74431.1"/>
    <property type="molecule type" value="Genomic_DNA"/>
</dbReference>
<keyword evidence="3" id="KW-1003">Cell membrane</keyword>
<proteinExistence type="inferred from homology"/>
<keyword evidence="4" id="KW-0547">Nucleotide-binding</keyword>
<dbReference type="SMART" id="SM00382">
    <property type="entry name" value="AAA"/>
    <property type="match status" value="1"/>
</dbReference>
<dbReference type="InterPro" id="IPR017871">
    <property type="entry name" value="ABC_transporter-like_CS"/>
</dbReference>
<reference evidence="8 9" key="1">
    <citation type="journal article" date="2020" name="G3 (Bethesda)">
        <title>CeMbio - The Caenorhabditis elegans Microbiome Resource.</title>
        <authorList>
            <person name="Dirksen P."/>
            <person name="Assie A."/>
            <person name="Zimmermann J."/>
            <person name="Zhang F."/>
            <person name="Tietje A.M."/>
            <person name="Marsh S.A."/>
            <person name="Felix M.A."/>
            <person name="Shapira M."/>
            <person name="Kaleta C."/>
            <person name="Schulenburg H."/>
            <person name="Samuel B."/>
        </authorList>
    </citation>
    <scope>NUCLEOTIDE SEQUENCE [LARGE SCALE GENOMIC DNA]</scope>
    <source>
        <strain evidence="8 9">BIGb0172</strain>
    </source>
</reference>
<dbReference type="SUPFAM" id="SSF52540">
    <property type="entry name" value="P-loop containing nucleoside triphosphate hydrolases"/>
    <property type="match status" value="1"/>
</dbReference>
<dbReference type="InterPro" id="IPR027417">
    <property type="entry name" value="P-loop_NTPase"/>
</dbReference>
<evidence type="ECO:0000313" key="9">
    <source>
        <dbReference type="Proteomes" id="UP000515240"/>
    </source>
</evidence>
<dbReference type="KEGG" id="cpis:HS961_17210"/>
<evidence type="ECO:0000259" key="7">
    <source>
        <dbReference type="PROSITE" id="PS50893"/>
    </source>
</evidence>
<dbReference type="Pfam" id="PF00005">
    <property type="entry name" value="ABC_tran"/>
    <property type="match status" value="1"/>
</dbReference>
<evidence type="ECO:0000256" key="4">
    <source>
        <dbReference type="ARBA" id="ARBA00022741"/>
    </source>
</evidence>
<evidence type="ECO:0000256" key="2">
    <source>
        <dbReference type="ARBA" id="ARBA00022448"/>
    </source>
</evidence>
<dbReference type="PROSITE" id="PS00211">
    <property type="entry name" value="ABC_TRANSPORTER_1"/>
    <property type="match status" value="1"/>
</dbReference>
<dbReference type="InterPro" id="IPR003439">
    <property type="entry name" value="ABC_transporter-like_ATP-bd"/>
</dbReference>
<comment type="similarity">
    <text evidence="1">Belongs to the ABC transporter superfamily.</text>
</comment>
<gene>
    <name evidence="8" type="ORF">HS961_17210</name>
</gene>
<feature type="region of interest" description="Disordered" evidence="6">
    <location>
        <begin position="1"/>
        <end position="23"/>
    </location>
</feature>
<dbReference type="InterPro" id="IPR003593">
    <property type="entry name" value="AAA+_ATPase"/>
</dbReference>
<dbReference type="CDD" id="cd03293">
    <property type="entry name" value="ABC_NrtD_SsuB_transporters"/>
    <property type="match status" value="1"/>
</dbReference>
<dbReference type="InterPro" id="IPR050166">
    <property type="entry name" value="ABC_transporter_ATP-bind"/>
</dbReference>
<keyword evidence="3" id="KW-0472">Membrane</keyword>
<dbReference type="Proteomes" id="UP000515240">
    <property type="component" value="Chromosome"/>
</dbReference>
<accession>A0A7G5EKA6</accession>
<dbReference type="PANTHER" id="PTHR42788:SF13">
    <property type="entry name" value="ALIPHATIC SULFONATES IMPORT ATP-BINDING PROTEIN SSUB"/>
    <property type="match status" value="1"/>
</dbReference>
<evidence type="ECO:0000256" key="1">
    <source>
        <dbReference type="ARBA" id="ARBA00005417"/>
    </source>
</evidence>
<keyword evidence="9" id="KW-1185">Reference proteome</keyword>
<protein>
    <submittedName>
        <fullName evidence="8">ABC transporter ATP-binding protein</fullName>
    </submittedName>
</protein>
<dbReference type="GO" id="GO:0016887">
    <property type="term" value="F:ATP hydrolysis activity"/>
    <property type="evidence" value="ECO:0007669"/>
    <property type="project" value="InterPro"/>
</dbReference>
<dbReference type="PROSITE" id="PS50893">
    <property type="entry name" value="ABC_TRANSPORTER_2"/>
    <property type="match status" value="1"/>
</dbReference>